<feature type="signal peptide" evidence="2">
    <location>
        <begin position="1"/>
        <end position="26"/>
    </location>
</feature>
<feature type="compositionally biased region" description="Low complexity" evidence="1">
    <location>
        <begin position="33"/>
        <end position="60"/>
    </location>
</feature>
<dbReference type="Proteomes" id="UP000019494">
    <property type="component" value="Unassembled WGS sequence"/>
</dbReference>
<sequence length="331" mass="35020">MGRRTAVFATALLTGLLAGGCGGGPAATPQAHPSVASPAPTAPTGSAAPGSPAPTASGTSRPAPAGQLQLPRGGRTIFPHYRLVGFAGRPGSTALGRLGVGRLDDRAREIEQVARPYAGGRTVLPVLELIATVVQGNPGPDRMYRTRSSDALIARHLAAARKVKGILLLNIQPGRSDFLTEVKAYATWLEQPDVGVALDPEWSMGPGEVPMKVFGHTTGAQIDAVARYLSTVVKRGDLPEKVLVFHQLAPSVVRGENAIRSHPGVVVVKSVDGIGNRAMKQETYVKLTRRLPSAVHAGFKLFYDEDSRVGRLMTPAQVLGLRPQPEYVLYE</sequence>
<evidence type="ECO:0000256" key="1">
    <source>
        <dbReference type="SAM" id="MobiDB-lite"/>
    </source>
</evidence>
<feature type="chain" id="PRO_5004920363" description="Lipoprotein" evidence="2">
    <location>
        <begin position="27"/>
        <end position="331"/>
    </location>
</feature>
<accession>W9GI20</accession>
<keyword evidence="2" id="KW-0732">Signal</keyword>
<gene>
    <name evidence="3" type="ORF">N864_01425</name>
</gene>
<dbReference type="PROSITE" id="PS51257">
    <property type="entry name" value="PROKAR_LIPOPROTEIN"/>
    <property type="match status" value="1"/>
</dbReference>
<evidence type="ECO:0000313" key="3">
    <source>
        <dbReference type="EMBL" id="EWT05886.1"/>
    </source>
</evidence>
<evidence type="ECO:0000256" key="2">
    <source>
        <dbReference type="SAM" id="SignalP"/>
    </source>
</evidence>
<organism evidence="3 4">
    <name type="scientific">Intrasporangium chromatireducens Q5-1</name>
    <dbReference type="NCBI Taxonomy" id="584657"/>
    <lineage>
        <taxon>Bacteria</taxon>
        <taxon>Bacillati</taxon>
        <taxon>Actinomycetota</taxon>
        <taxon>Actinomycetes</taxon>
        <taxon>Micrococcales</taxon>
        <taxon>Intrasporangiaceae</taxon>
        <taxon>Intrasporangium</taxon>
    </lineage>
</organism>
<keyword evidence="4" id="KW-1185">Reference proteome</keyword>
<comment type="caution">
    <text evidence="3">The sequence shown here is derived from an EMBL/GenBank/DDBJ whole genome shotgun (WGS) entry which is preliminary data.</text>
</comment>
<protein>
    <recommendedName>
        <fullName evidence="5">Lipoprotein</fullName>
    </recommendedName>
</protein>
<reference evidence="4" key="1">
    <citation type="submission" date="2013-08" db="EMBL/GenBank/DDBJ databases">
        <title>Intrasporangium oryzae NRRL B-24470.</title>
        <authorList>
            <person name="Liu H."/>
            <person name="Wang G."/>
        </authorList>
    </citation>
    <scope>NUCLEOTIDE SEQUENCE [LARGE SCALE GENOMIC DNA]</scope>
    <source>
        <strain evidence="4">Q5-1</strain>
    </source>
</reference>
<evidence type="ECO:0000313" key="4">
    <source>
        <dbReference type="Proteomes" id="UP000019494"/>
    </source>
</evidence>
<dbReference type="RefSeq" id="WP_034716529.1">
    <property type="nucleotide sequence ID" value="NZ_AWQS01000079.1"/>
</dbReference>
<dbReference type="AlphaFoldDB" id="W9GI20"/>
<proteinExistence type="predicted"/>
<name>W9GI20_9MICO</name>
<feature type="region of interest" description="Disordered" evidence="1">
    <location>
        <begin position="23"/>
        <end position="72"/>
    </location>
</feature>
<evidence type="ECO:0008006" key="5">
    <source>
        <dbReference type="Google" id="ProtNLM"/>
    </source>
</evidence>
<dbReference type="PATRIC" id="fig|584657.3.peg.2214"/>
<dbReference type="EMBL" id="AWQS01000079">
    <property type="protein sequence ID" value="EWT05886.1"/>
    <property type="molecule type" value="Genomic_DNA"/>
</dbReference>